<dbReference type="EMBL" id="UYYG01001200">
    <property type="protein sequence ID" value="VDN60060.1"/>
    <property type="molecule type" value="Genomic_DNA"/>
</dbReference>
<protein>
    <submittedName>
        <fullName evidence="7">TFIIS N-terminal domain-containing protein</fullName>
    </submittedName>
</protein>
<evidence type="ECO:0000259" key="3">
    <source>
        <dbReference type="PROSITE" id="PS51319"/>
    </source>
</evidence>
<proteinExistence type="predicted"/>
<dbReference type="InterPro" id="IPR042376">
    <property type="entry name" value="MED26"/>
</dbReference>
<dbReference type="PANTHER" id="PTHR15201:SF1">
    <property type="entry name" value="MEDIATOR OF RNA POLYMERASE II TRANSCRIPTION SUBUNIT 26"/>
    <property type="match status" value="1"/>
</dbReference>
<comment type="subcellular location">
    <subcellularLocation>
        <location evidence="1">Nucleus</location>
    </subcellularLocation>
</comment>
<evidence type="ECO:0000313" key="5">
    <source>
        <dbReference type="Proteomes" id="UP000038040"/>
    </source>
</evidence>
<evidence type="ECO:0000313" key="4">
    <source>
        <dbReference type="EMBL" id="VDN60060.1"/>
    </source>
</evidence>
<sequence length="425" mass="47109">MVVACLSVSALQFNPIWMQQQHSHSATTTTTAAALSFLDQLRDQLISAVSNGNLLGIKDAIAYLEKTNLTREQLEKTRIGGAVNNARRSVAEKDAELAKRCRTLIKQWQKIVEFRSTSSSGSNSNSCTPNLQSPNDTLRKNITPSPSRSRIASNGTKGISPLVSDEGYAPISRRITPGIEESYAPPSQRRITTPINDHVMTKSLSMVDLSRKIVSDNSSNSNANNHKLKRSGEANGLNSVIAKRVKIANVSQLPTSSLVPHQTVSEARRANVQSTSVLLAQLTENLPQSLAINLTQNQRKAQQEKLKGNSGRENPLLFIFNENGENKEEVNNTASNNMAPPIKNGKYDWNAILPTLDALRKRTQFFARRTPDPSKLYMIEARGGRKVLLLPYVDIGQPDFLEYGYPNQSKYYAEENFMYGEPRPK</sequence>
<dbReference type="GO" id="GO:0070847">
    <property type="term" value="C:core mediator complex"/>
    <property type="evidence" value="ECO:0007669"/>
    <property type="project" value="TreeGrafter"/>
</dbReference>
<dbReference type="AlphaFoldDB" id="A0A0N4UIG2"/>
<dbReference type="Pfam" id="PF08711">
    <property type="entry name" value="Med26"/>
    <property type="match status" value="1"/>
</dbReference>
<accession>A0A0N4UIG2</accession>
<dbReference type="Proteomes" id="UP000038040">
    <property type="component" value="Unplaced"/>
</dbReference>
<keyword evidence="1" id="KW-0539">Nucleus</keyword>
<organism evidence="5 7">
    <name type="scientific">Dracunculus medinensis</name>
    <name type="common">Guinea worm</name>
    <dbReference type="NCBI Taxonomy" id="318479"/>
    <lineage>
        <taxon>Eukaryota</taxon>
        <taxon>Metazoa</taxon>
        <taxon>Ecdysozoa</taxon>
        <taxon>Nematoda</taxon>
        <taxon>Chromadorea</taxon>
        <taxon>Rhabditida</taxon>
        <taxon>Spirurina</taxon>
        <taxon>Dracunculoidea</taxon>
        <taxon>Dracunculidae</taxon>
        <taxon>Dracunculus</taxon>
    </lineage>
</organism>
<reference evidence="7" key="1">
    <citation type="submission" date="2017-02" db="UniProtKB">
        <authorList>
            <consortium name="WormBaseParasite"/>
        </authorList>
    </citation>
    <scope>IDENTIFICATION</scope>
</reference>
<dbReference type="Gene3D" id="1.20.930.10">
    <property type="entry name" value="Conserved domain common to transcription factors TFIIS, elongin A, CRSP70"/>
    <property type="match status" value="1"/>
</dbReference>
<evidence type="ECO:0000313" key="7">
    <source>
        <dbReference type="WBParaSite" id="DME_0000739501-mRNA-1"/>
    </source>
</evidence>
<dbReference type="OrthoDB" id="550309at2759"/>
<feature type="compositionally biased region" description="Low complexity" evidence="2">
    <location>
        <begin position="117"/>
        <end position="126"/>
    </location>
</feature>
<dbReference type="Proteomes" id="UP000274756">
    <property type="component" value="Unassembled WGS sequence"/>
</dbReference>
<dbReference type="GO" id="GO:0010628">
    <property type="term" value="P:positive regulation of gene expression"/>
    <property type="evidence" value="ECO:0007669"/>
    <property type="project" value="TreeGrafter"/>
</dbReference>
<feature type="compositionally biased region" description="Polar residues" evidence="2">
    <location>
        <begin position="127"/>
        <end position="157"/>
    </location>
</feature>
<dbReference type="PANTHER" id="PTHR15201">
    <property type="entry name" value="CRSP70"/>
    <property type="match status" value="1"/>
</dbReference>
<dbReference type="InterPro" id="IPR017923">
    <property type="entry name" value="TFIIS_N"/>
</dbReference>
<dbReference type="GO" id="GO:0006357">
    <property type="term" value="P:regulation of transcription by RNA polymerase II"/>
    <property type="evidence" value="ECO:0007669"/>
    <property type="project" value="InterPro"/>
</dbReference>
<dbReference type="WBParaSite" id="DME_0000739501-mRNA-1">
    <property type="protein sequence ID" value="DME_0000739501-mRNA-1"/>
    <property type="gene ID" value="DME_0000739501"/>
</dbReference>
<reference evidence="4 6" key="2">
    <citation type="submission" date="2018-11" db="EMBL/GenBank/DDBJ databases">
        <authorList>
            <consortium name="Pathogen Informatics"/>
        </authorList>
    </citation>
    <scope>NUCLEOTIDE SEQUENCE [LARGE SCALE GENOMIC DNA]</scope>
</reference>
<dbReference type="InterPro" id="IPR035441">
    <property type="entry name" value="TFIIS/LEDGF_dom_sf"/>
</dbReference>
<dbReference type="SUPFAM" id="SSF47676">
    <property type="entry name" value="Conserved domain common to transcription factors TFIIS, elongin A, CRSP70"/>
    <property type="match status" value="1"/>
</dbReference>
<dbReference type="STRING" id="318479.A0A0N4UIG2"/>
<dbReference type="PROSITE" id="PS51319">
    <property type="entry name" value="TFIIS_N"/>
    <property type="match status" value="1"/>
</dbReference>
<evidence type="ECO:0000256" key="2">
    <source>
        <dbReference type="SAM" id="MobiDB-lite"/>
    </source>
</evidence>
<dbReference type="GO" id="GO:0003712">
    <property type="term" value="F:transcription coregulator activity"/>
    <property type="evidence" value="ECO:0007669"/>
    <property type="project" value="TreeGrafter"/>
</dbReference>
<keyword evidence="6" id="KW-1185">Reference proteome</keyword>
<dbReference type="GO" id="GO:0016592">
    <property type="term" value="C:mediator complex"/>
    <property type="evidence" value="ECO:0007669"/>
    <property type="project" value="InterPro"/>
</dbReference>
<feature type="region of interest" description="Disordered" evidence="2">
    <location>
        <begin position="117"/>
        <end position="165"/>
    </location>
</feature>
<feature type="domain" description="TFIIS N-terminal" evidence="3">
    <location>
        <begin position="40"/>
        <end position="115"/>
    </location>
</feature>
<name>A0A0N4UIG2_DRAME</name>
<evidence type="ECO:0000256" key="1">
    <source>
        <dbReference type="PROSITE-ProRule" id="PRU00649"/>
    </source>
</evidence>
<gene>
    <name evidence="4" type="ORF">DME_LOCUS10033</name>
</gene>
<evidence type="ECO:0000313" key="6">
    <source>
        <dbReference type="Proteomes" id="UP000274756"/>
    </source>
</evidence>